<evidence type="ECO:0000313" key="3">
    <source>
        <dbReference type="Proteomes" id="UP000093000"/>
    </source>
</evidence>
<gene>
    <name evidence="2" type="ORF">A0J61_07705</name>
</gene>
<feature type="compositionally biased region" description="Polar residues" evidence="1">
    <location>
        <begin position="60"/>
        <end position="75"/>
    </location>
</feature>
<feature type="compositionally biased region" description="Low complexity" evidence="1">
    <location>
        <begin position="347"/>
        <end position="380"/>
    </location>
</feature>
<feature type="compositionally biased region" description="Polar residues" evidence="1">
    <location>
        <begin position="427"/>
        <end position="441"/>
    </location>
</feature>
<feature type="region of interest" description="Disordered" evidence="1">
    <location>
        <begin position="611"/>
        <end position="712"/>
    </location>
</feature>
<feature type="compositionally biased region" description="Basic and acidic residues" evidence="1">
    <location>
        <begin position="647"/>
        <end position="660"/>
    </location>
</feature>
<evidence type="ECO:0000313" key="2">
    <source>
        <dbReference type="EMBL" id="OBZ84248.1"/>
    </source>
</evidence>
<feature type="region of interest" description="Disordered" evidence="1">
    <location>
        <begin position="111"/>
        <end position="160"/>
    </location>
</feature>
<feature type="region of interest" description="Disordered" evidence="1">
    <location>
        <begin position="199"/>
        <end position="218"/>
    </location>
</feature>
<name>A0A1C7N5I9_9FUNG</name>
<feature type="compositionally biased region" description="Low complexity" evidence="1">
    <location>
        <begin position="115"/>
        <end position="127"/>
    </location>
</feature>
<dbReference type="EMBL" id="LUGH01000536">
    <property type="protein sequence ID" value="OBZ84248.1"/>
    <property type="molecule type" value="Genomic_DNA"/>
</dbReference>
<feature type="region of interest" description="Disordered" evidence="1">
    <location>
        <begin position="531"/>
        <end position="564"/>
    </location>
</feature>
<feature type="compositionally biased region" description="Polar residues" evidence="1">
    <location>
        <begin position="661"/>
        <end position="680"/>
    </location>
</feature>
<proteinExistence type="predicted"/>
<dbReference type="Proteomes" id="UP000093000">
    <property type="component" value="Unassembled WGS sequence"/>
</dbReference>
<reference evidence="2 3" key="1">
    <citation type="submission" date="2016-03" db="EMBL/GenBank/DDBJ databases">
        <title>Choanephora cucurbitarum.</title>
        <authorList>
            <person name="Min B."/>
            <person name="Park H."/>
            <person name="Park J.-H."/>
            <person name="Shin H.-D."/>
            <person name="Choi I.-G."/>
        </authorList>
    </citation>
    <scope>NUCLEOTIDE SEQUENCE [LARGE SCALE GENOMIC DNA]</scope>
    <source>
        <strain evidence="2 3">KUS-F28377</strain>
    </source>
</reference>
<dbReference type="AlphaFoldDB" id="A0A1C7N5I9"/>
<evidence type="ECO:0000256" key="1">
    <source>
        <dbReference type="SAM" id="MobiDB-lite"/>
    </source>
</evidence>
<feature type="region of interest" description="Disordered" evidence="1">
    <location>
        <begin position="332"/>
        <end position="509"/>
    </location>
</feature>
<dbReference type="InParanoid" id="A0A1C7N5I9"/>
<organism evidence="2 3">
    <name type="scientific">Choanephora cucurbitarum</name>
    <dbReference type="NCBI Taxonomy" id="101091"/>
    <lineage>
        <taxon>Eukaryota</taxon>
        <taxon>Fungi</taxon>
        <taxon>Fungi incertae sedis</taxon>
        <taxon>Mucoromycota</taxon>
        <taxon>Mucoromycotina</taxon>
        <taxon>Mucoromycetes</taxon>
        <taxon>Mucorales</taxon>
        <taxon>Mucorineae</taxon>
        <taxon>Choanephoraceae</taxon>
        <taxon>Choanephoroideae</taxon>
        <taxon>Choanephora</taxon>
    </lineage>
</organism>
<protein>
    <submittedName>
        <fullName evidence="2">Uncharacterized protein</fullName>
    </submittedName>
</protein>
<accession>A0A1C7N5I9</accession>
<feature type="region of interest" description="Disordered" evidence="1">
    <location>
        <begin position="1"/>
        <end position="75"/>
    </location>
</feature>
<feature type="compositionally biased region" description="Basic and acidic residues" evidence="1">
    <location>
        <begin position="199"/>
        <end position="211"/>
    </location>
</feature>
<feature type="compositionally biased region" description="Polar residues" evidence="1">
    <location>
        <begin position="397"/>
        <end position="410"/>
    </location>
</feature>
<feature type="compositionally biased region" description="Polar residues" evidence="1">
    <location>
        <begin position="133"/>
        <end position="160"/>
    </location>
</feature>
<sequence>MPGSFGSGPNTPLFEKTANLKDDTYHDNLVANTNDRKEPTYSPMYESDNQLGRPDKRGNDNSLSMNARHNDASFRSNVMNNLTNAGHRNESLEEKNNANDVLDDKRFMTLTPEQTSGSSVLPTSSPSKDNNTKQDTGLFSSTLSKLGMPDSNNDAQTNNKRGSIDVTKTVSSGVQSAASAVTGAVSSIIAPIQGQLKETPKEGKHNEHVDVEPPSTLGNISNKIANTLPSIGTSTKPADQLDEVAQRVQKDDPVVSTPALSDMEKQVDRDFNDNLHNNTGKPISSKVLVDQDRSLPSSIGQDNNVSLETNTNQTPLMHKENDVHPNLRSMTGNIAPIPKVPTRNEVSTPSSDILSDTSSLTTERSGITSPPPSLSSGLVSNTGAPVMRPLNEHKNTSRSMNSVTTPSYEPSINPLHGSNLPSHEPRNSLSSGSQIPATLSGSAAGPAMQSGSEVKAARKSSKFELPPFNKEHSGWTPDVEIPEFTKTNDGADIPSQSQQRGSDASTSSVLGSLSLGLDKLKSGVADKLNFLSSPQDTKDHKSDQQSHHMKDVDEEQKNREAIEDLPLAHASNIKTEQQENRDAINALPLANAPNANTEQQENRDAINALPLANAPKTDDLNVTQDQKKSNEPDYGYAKIMLPPQTKSEQHVLSDKPRDNDLSSARSTPTDNISTTATIGTTGPRDPKVDTRETSPNLSERTMAPGALSHDAPRLPSIDKLVASGSNVDRLSDDIERKLDNMSISHKQPMQGPVEDTKHYSMPSHVKSVIYHDHAAEDALKNTKDDKLKVLKGFENFNGLGVDCVPSSKDN</sequence>
<feature type="compositionally biased region" description="Basic and acidic residues" evidence="1">
    <location>
        <begin position="536"/>
        <end position="562"/>
    </location>
</feature>
<dbReference type="OrthoDB" id="2288475at2759"/>
<keyword evidence="3" id="KW-1185">Reference proteome</keyword>
<comment type="caution">
    <text evidence="2">The sequence shown here is derived from an EMBL/GenBank/DDBJ whole genome shotgun (WGS) entry which is preliminary data.</text>
</comment>